<dbReference type="GO" id="GO:0008270">
    <property type="term" value="F:zinc ion binding"/>
    <property type="evidence" value="ECO:0007669"/>
    <property type="project" value="InterPro"/>
</dbReference>
<dbReference type="PANTHER" id="PTHR31668:SF10">
    <property type="entry name" value="ZN(II)2CYS6 TRANSCRIPTION FACTOR (EUROFUNG)"/>
    <property type="match status" value="1"/>
</dbReference>
<proteinExistence type="predicted"/>
<evidence type="ECO:0000256" key="1">
    <source>
        <dbReference type="ARBA" id="ARBA00023242"/>
    </source>
</evidence>
<dbReference type="STRING" id="357750.A0A2S6CES3"/>
<dbReference type="GO" id="GO:0001080">
    <property type="term" value="P:nitrogen catabolite activation of transcription from RNA polymerase II promoter"/>
    <property type="evidence" value="ECO:0007669"/>
    <property type="project" value="TreeGrafter"/>
</dbReference>
<dbReference type="InterPro" id="IPR007219">
    <property type="entry name" value="XnlR_reg_dom"/>
</dbReference>
<dbReference type="OrthoDB" id="3034343at2759"/>
<dbReference type="GO" id="GO:0006351">
    <property type="term" value="P:DNA-templated transcription"/>
    <property type="evidence" value="ECO:0007669"/>
    <property type="project" value="InterPro"/>
</dbReference>
<comment type="caution">
    <text evidence="3">The sequence shown here is derived from an EMBL/GenBank/DDBJ whole genome shotgun (WGS) entry which is preliminary data.</text>
</comment>
<organism evidence="3 4">
    <name type="scientific">Cercospora berteroae</name>
    <dbReference type="NCBI Taxonomy" id="357750"/>
    <lineage>
        <taxon>Eukaryota</taxon>
        <taxon>Fungi</taxon>
        <taxon>Dikarya</taxon>
        <taxon>Ascomycota</taxon>
        <taxon>Pezizomycotina</taxon>
        <taxon>Dothideomycetes</taxon>
        <taxon>Dothideomycetidae</taxon>
        <taxon>Mycosphaerellales</taxon>
        <taxon>Mycosphaerellaceae</taxon>
        <taxon>Cercospora</taxon>
    </lineage>
</organism>
<dbReference type="AlphaFoldDB" id="A0A2S6CES3"/>
<dbReference type="CDD" id="cd12148">
    <property type="entry name" value="fungal_TF_MHR"/>
    <property type="match status" value="1"/>
</dbReference>
<evidence type="ECO:0000313" key="4">
    <source>
        <dbReference type="Proteomes" id="UP000237631"/>
    </source>
</evidence>
<gene>
    <name evidence="3" type="ORF">CBER1_10213</name>
</gene>
<dbReference type="Proteomes" id="UP000237631">
    <property type="component" value="Unassembled WGS sequence"/>
</dbReference>
<dbReference type="SMART" id="SM00906">
    <property type="entry name" value="Fungal_trans"/>
    <property type="match status" value="1"/>
</dbReference>
<keyword evidence="1" id="KW-0539">Nucleus</keyword>
<name>A0A2S6CES3_9PEZI</name>
<sequence length="531" mass="58796">MAEDVDVLGRYLGAASAAVGAFQPVRPYVRISNSSGQSIVYNTVPRQRRGLLGAHSAGVAQREIIEHVVAPHVDDVLRTFFDRVHPCFPVLDAAMFWDLWLADRKRLSSTLVCDMIAVALPSFARSDDAVPLRPCPDVPFVWNQAVLALRDDFLAPSVAAVHAATLDMLGRPIFQVTGNIINVGRTVSLAHSLGLHRDPSSWQAPDAEKSLRIRMWWGVLTHDYWSSLCHGTPPNICRANYDVPLFTERAMRGAATSESHIRSLTTFVHLCSLTQILGDVLPLVYALSRKPEHALRSIRRIESSMDDWEDSLPDYLRTPAYGSAALPAVNGASGLWFYFLSVKLIVHRLAYKITAEDADASPEEARKYRAVLLRNAALAIVEYTTSLRISQLREFWLPYTAHLLVSATTILLRCAIDLSSPAESVTIIGKLAKLLDFLRDASRDAQWDLAHFCLEQCAHPIETIAAALSASSASISVALSGPGSERRMTREMEPLGQEEQISQSEMLDPSKLLDDLFDPPWYNFDAASDLR</sequence>
<dbReference type="InterPro" id="IPR050797">
    <property type="entry name" value="Carb_Metab_Trans_Reg"/>
</dbReference>
<protein>
    <recommendedName>
        <fullName evidence="2">Xylanolytic transcriptional activator regulatory domain-containing protein</fullName>
    </recommendedName>
</protein>
<evidence type="ECO:0000313" key="3">
    <source>
        <dbReference type="EMBL" id="PPJ58228.1"/>
    </source>
</evidence>
<feature type="domain" description="Xylanolytic transcriptional activator regulatory" evidence="2">
    <location>
        <begin position="179"/>
        <end position="251"/>
    </location>
</feature>
<evidence type="ECO:0000259" key="2">
    <source>
        <dbReference type="SMART" id="SM00906"/>
    </source>
</evidence>
<dbReference type="GO" id="GO:0003677">
    <property type="term" value="F:DNA binding"/>
    <property type="evidence" value="ECO:0007669"/>
    <property type="project" value="InterPro"/>
</dbReference>
<dbReference type="GO" id="GO:0005634">
    <property type="term" value="C:nucleus"/>
    <property type="evidence" value="ECO:0007669"/>
    <property type="project" value="TreeGrafter"/>
</dbReference>
<keyword evidence="4" id="KW-1185">Reference proteome</keyword>
<dbReference type="EMBL" id="PNEN01000471">
    <property type="protein sequence ID" value="PPJ58228.1"/>
    <property type="molecule type" value="Genomic_DNA"/>
</dbReference>
<dbReference type="Pfam" id="PF04082">
    <property type="entry name" value="Fungal_trans"/>
    <property type="match status" value="1"/>
</dbReference>
<dbReference type="PANTHER" id="PTHR31668">
    <property type="entry name" value="GLUCOSE TRANSPORT TRANSCRIPTION REGULATOR RGT1-RELATED-RELATED"/>
    <property type="match status" value="1"/>
</dbReference>
<accession>A0A2S6CES3</accession>
<reference evidence="4" key="1">
    <citation type="journal article" date="2017" name="bioRxiv">
        <title>Conservation of a gene cluster reveals novel cercosporin biosynthetic mechanisms and extends production to the genus Colletotrichum.</title>
        <authorList>
            <person name="de Jonge R."/>
            <person name="Ebert M.K."/>
            <person name="Huitt-Roehl C.R."/>
            <person name="Pal P."/>
            <person name="Suttle J.C."/>
            <person name="Spanner R.E."/>
            <person name="Neubauer J.D."/>
            <person name="Jurick W.M.II."/>
            <person name="Stott K.A."/>
            <person name="Secor G.A."/>
            <person name="Thomma B.P.H.J."/>
            <person name="Van de Peer Y."/>
            <person name="Townsend C.A."/>
            <person name="Bolton M.D."/>
        </authorList>
    </citation>
    <scope>NUCLEOTIDE SEQUENCE [LARGE SCALE GENOMIC DNA]</scope>
    <source>
        <strain evidence="4">CBS538.71</strain>
    </source>
</reference>